<keyword evidence="2" id="KW-1185">Reference proteome</keyword>
<gene>
    <name evidence="1" type="ORF">SPELUC_LOCUS2818</name>
</gene>
<name>A0ACA9KWS0_9GLOM</name>
<dbReference type="Proteomes" id="UP000789366">
    <property type="component" value="Unassembled WGS sequence"/>
</dbReference>
<evidence type="ECO:0000313" key="1">
    <source>
        <dbReference type="EMBL" id="CAG8496819.1"/>
    </source>
</evidence>
<organism evidence="1 2">
    <name type="scientific">Cetraspora pellucida</name>
    <dbReference type="NCBI Taxonomy" id="1433469"/>
    <lineage>
        <taxon>Eukaryota</taxon>
        <taxon>Fungi</taxon>
        <taxon>Fungi incertae sedis</taxon>
        <taxon>Mucoromycota</taxon>
        <taxon>Glomeromycotina</taxon>
        <taxon>Glomeromycetes</taxon>
        <taxon>Diversisporales</taxon>
        <taxon>Gigasporaceae</taxon>
        <taxon>Cetraspora</taxon>
    </lineage>
</organism>
<evidence type="ECO:0000313" key="2">
    <source>
        <dbReference type="Proteomes" id="UP000789366"/>
    </source>
</evidence>
<sequence>MTPKIDDAKKTTTREKETTLYKRKKLPKPEEERSQQFVAVATMSFQFSQVLHPVGTYKRHDRHVPSEIRYSYGDNKVDS</sequence>
<proteinExistence type="predicted"/>
<protein>
    <submittedName>
        <fullName evidence="1">12859_t:CDS:1</fullName>
    </submittedName>
</protein>
<comment type="caution">
    <text evidence="1">The sequence shown here is derived from an EMBL/GenBank/DDBJ whole genome shotgun (WGS) entry which is preliminary data.</text>
</comment>
<dbReference type="EMBL" id="CAJVPW010002002">
    <property type="protein sequence ID" value="CAG8496819.1"/>
    <property type="molecule type" value="Genomic_DNA"/>
</dbReference>
<reference evidence="1" key="1">
    <citation type="submission" date="2021-06" db="EMBL/GenBank/DDBJ databases">
        <authorList>
            <person name="Kallberg Y."/>
            <person name="Tangrot J."/>
            <person name="Rosling A."/>
        </authorList>
    </citation>
    <scope>NUCLEOTIDE SEQUENCE</scope>
    <source>
        <strain evidence="1">28 12/20/2015</strain>
    </source>
</reference>
<accession>A0ACA9KWS0</accession>